<evidence type="ECO:0000313" key="6">
    <source>
        <dbReference type="Proteomes" id="UP001416858"/>
    </source>
</evidence>
<evidence type="ECO:0000259" key="4">
    <source>
        <dbReference type="PROSITE" id="PS01031"/>
    </source>
</evidence>
<dbReference type="InterPro" id="IPR044587">
    <property type="entry name" value="HSP21-like"/>
</dbReference>
<accession>A0ABP9VJU3</accession>
<dbReference type="PANTHER" id="PTHR46733">
    <property type="entry name" value="26.5 KDA HEAT SHOCK PROTEIN, MITOCHONDRIAL"/>
    <property type="match status" value="1"/>
</dbReference>
<dbReference type="InterPro" id="IPR002068">
    <property type="entry name" value="A-crystallin/Hsp20_dom"/>
</dbReference>
<dbReference type="EMBL" id="BAABRO010000001">
    <property type="protein sequence ID" value="GAA5505474.1"/>
    <property type="molecule type" value="Genomic_DNA"/>
</dbReference>
<evidence type="ECO:0000256" key="2">
    <source>
        <dbReference type="PROSITE-ProRule" id="PRU00285"/>
    </source>
</evidence>
<feature type="domain" description="SHSP" evidence="4">
    <location>
        <begin position="43"/>
        <end position="152"/>
    </location>
</feature>
<dbReference type="SUPFAM" id="SSF49764">
    <property type="entry name" value="HSP20-like chaperones"/>
    <property type="match status" value="1"/>
</dbReference>
<dbReference type="RefSeq" id="WP_345682497.1">
    <property type="nucleotide sequence ID" value="NZ_BAABRO010000001.1"/>
</dbReference>
<dbReference type="Gene3D" id="2.60.40.790">
    <property type="match status" value="1"/>
</dbReference>
<comment type="caution">
    <text evidence="5">The sequence shown here is derived from an EMBL/GenBank/DDBJ whole genome shotgun (WGS) entry which is preliminary data.</text>
</comment>
<proteinExistence type="inferred from homology"/>
<evidence type="ECO:0000313" key="5">
    <source>
        <dbReference type="EMBL" id="GAA5505474.1"/>
    </source>
</evidence>
<keyword evidence="6" id="KW-1185">Reference proteome</keyword>
<dbReference type="InterPro" id="IPR008978">
    <property type="entry name" value="HSP20-like_chaperone"/>
</dbReference>
<evidence type="ECO:0000256" key="1">
    <source>
        <dbReference type="ARBA" id="ARBA00023016"/>
    </source>
</evidence>
<reference evidence="5 6" key="1">
    <citation type="submission" date="2024-02" db="EMBL/GenBank/DDBJ databases">
        <title>Rhodopirellula caenicola NBRC 110016.</title>
        <authorList>
            <person name="Ichikawa N."/>
            <person name="Katano-Makiyama Y."/>
            <person name="Hidaka K."/>
        </authorList>
    </citation>
    <scope>NUCLEOTIDE SEQUENCE [LARGE SCALE GENOMIC DNA]</scope>
    <source>
        <strain evidence="5 6">NBRC 110016</strain>
    </source>
</reference>
<evidence type="ECO:0000256" key="3">
    <source>
        <dbReference type="RuleBase" id="RU003616"/>
    </source>
</evidence>
<dbReference type="PROSITE" id="PS01031">
    <property type="entry name" value="SHSP"/>
    <property type="match status" value="1"/>
</dbReference>
<comment type="similarity">
    <text evidence="2 3">Belongs to the small heat shock protein (HSP20) family.</text>
</comment>
<dbReference type="PANTHER" id="PTHR46733:SF4">
    <property type="entry name" value="HEAT SHOCK PROTEIN 21, CHLOROPLASTIC"/>
    <property type="match status" value="1"/>
</dbReference>
<dbReference type="CDD" id="cd06464">
    <property type="entry name" value="ACD_sHsps-like"/>
    <property type="match status" value="1"/>
</dbReference>
<keyword evidence="1" id="KW-0346">Stress response</keyword>
<protein>
    <submittedName>
        <fullName evidence="5">Alpha-crystallin</fullName>
    </submittedName>
</protein>
<organism evidence="5 6">
    <name type="scientific">Novipirellula caenicola</name>
    <dbReference type="NCBI Taxonomy" id="1536901"/>
    <lineage>
        <taxon>Bacteria</taxon>
        <taxon>Pseudomonadati</taxon>
        <taxon>Planctomycetota</taxon>
        <taxon>Planctomycetia</taxon>
        <taxon>Pirellulales</taxon>
        <taxon>Pirellulaceae</taxon>
        <taxon>Novipirellula</taxon>
    </lineage>
</organism>
<sequence>MFDKLIPWKRRNDDRGHSLTVGHDDDPITALRRDFDNLLSRFWNEDPLSRSFAHFDENENEYVMSAEMPGFEPDEIDIKVSGNVLTVKAEHKQESKSKNGSSYHYGSYQQSFALPAGVKDDQIDANYHSGVLQIRLPKDESRPSKRIEVKAA</sequence>
<dbReference type="Proteomes" id="UP001416858">
    <property type="component" value="Unassembled WGS sequence"/>
</dbReference>
<name>A0ABP9VJU3_9BACT</name>
<dbReference type="Pfam" id="PF00011">
    <property type="entry name" value="HSP20"/>
    <property type="match status" value="1"/>
</dbReference>
<gene>
    <name evidence="5" type="primary">hspX</name>
    <name evidence="5" type="ORF">Rcae01_00919</name>
</gene>